<comment type="caution">
    <text evidence="2">The sequence shown here is derived from an EMBL/GenBank/DDBJ whole genome shotgun (WGS) entry which is preliminary data.</text>
</comment>
<evidence type="ECO:0000256" key="1">
    <source>
        <dbReference type="SAM" id="MobiDB-lite"/>
    </source>
</evidence>
<reference evidence="2" key="1">
    <citation type="journal article" date="2014" name="Front. Microbiol.">
        <title>High frequency of phylogenetically diverse reductive dehalogenase-homologous genes in deep subseafloor sedimentary metagenomes.</title>
        <authorList>
            <person name="Kawai M."/>
            <person name="Futagami T."/>
            <person name="Toyoda A."/>
            <person name="Takaki Y."/>
            <person name="Nishi S."/>
            <person name="Hori S."/>
            <person name="Arai W."/>
            <person name="Tsubouchi T."/>
            <person name="Morono Y."/>
            <person name="Uchiyama I."/>
            <person name="Ito T."/>
            <person name="Fujiyama A."/>
            <person name="Inagaki F."/>
            <person name="Takami H."/>
        </authorList>
    </citation>
    <scope>NUCLEOTIDE SEQUENCE</scope>
    <source>
        <strain evidence="2">Expedition CK06-06</strain>
    </source>
</reference>
<dbReference type="AlphaFoldDB" id="X0V3S4"/>
<organism evidence="2">
    <name type="scientific">marine sediment metagenome</name>
    <dbReference type="NCBI Taxonomy" id="412755"/>
    <lineage>
        <taxon>unclassified sequences</taxon>
        <taxon>metagenomes</taxon>
        <taxon>ecological metagenomes</taxon>
    </lineage>
</organism>
<feature type="region of interest" description="Disordered" evidence="1">
    <location>
        <begin position="74"/>
        <end position="131"/>
    </location>
</feature>
<protein>
    <submittedName>
        <fullName evidence="2">Uncharacterized protein</fullName>
    </submittedName>
</protein>
<dbReference type="EMBL" id="BARS01010593">
    <property type="protein sequence ID" value="GAF95300.1"/>
    <property type="molecule type" value="Genomic_DNA"/>
</dbReference>
<accession>X0V3S4</accession>
<evidence type="ECO:0000313" key="2">
    <source>
        <dbReference type="EMBL" id="GAF95300.1"/>
    </source>
</evidence>
<sequence>MIFCVAPIDEDEMMFDAQNPSGSYYNMNESMPAASVPAATSVAAAAASPIVTPVEIPPTASAAAASPVIVPPAAKTENLPVSPSDEDKQPIVKEPITTPAKPQVDLLDIGPQPSDELREVVPTPSEVDDLD</sequence>
<proteinExistence type="predicted"/>
<gene>
    <name evidence="2" type="ORF">S01H1_19583</name>
</gene>
<name>X0V3S4_9ZZZZ</name>